<comment type="subcellular location">
    <subcellularLocation>
        <location evidence="3">Cytoplasm</location>
    </subcellularLocation>
</comment>
<evidence type="ECO:0000313" key="4">
    <source>
        <dbReference type="EMBL" id="KZL22128.1"/>
    </source>
</evidence>
<gene>
    <name evidence="3 4" type="primary">ureD</name>
    <name evidence="4" type="ORF">PsAD2_00154</name>
</gene>
<evidence type="ECO:0000313" key="5">
    <source>
        <dbReference type="Proteomes" id="UP000076577"/>
    </source>
</evidence>
<evidence type="ECO:0000256" key="1">
    <source>
        <dbReference type="ARBA" id="ARBA00007177"/>
    </source>
</evidence>
<evidence type="ECO:0000256" key="3">
    <source>
        <dbReference type="HAMAP-Rule" id="MF_01384"/>
    </source>
</evidence>
<keyword evidence="3" id="KW-0963">Cytoplasm</keyword>
<organism evidence="4 5">
    <name type="scientific">Pseudovibrio axinellae</name>
    <dbReference type="NCBI Taxonomy" id="989403"/>
    <lineage>
        <taxon>Bacteria</taxon>
        <taxon>Pseudomonadati</taxon>
        <taxon>Pseudomonadota</taxon>
        <taxon>Alphaproteobacteria</taxon>
        <taxon>Hyphomicrobiales</taxon>
        <taxon>Stappiaceae</taxon>
        <taxon>Pseudovibrio</taxon>
    </lineage>
</organism>
<dbReference type="GO" id="GO:0005737">
    <property type="term" value="C:cytoplasm"/>
    <property type="evidence" value="ECO:0007669"/>
    <property type="project" value="UniProtKB-SubCell"/>
</dbReference>
<dbReference type="InterPro" id="IPR002669">
    <property type="entry name" value="UreD"/>
</dbReference>
<evidence type="ECO:0000256" key="2">
    <source>
        <dbReference type="ARBA" id="ARBA00023186"/>
    </source>
</evidence>
<dbReference type="AlphaFoldDB" id="A0A166BCN6"/>
<dbReference type="Pfam" id="PF01774">
    <property type="entry name" value="UreD"/>
    <property type="match status" value="1"/>
</dbReference>
<dbReference type="EMBL" id="LMCB01000001">
    <property type="protein sequence ID" value="KZL22128.1"/>
    <property type="molecule type" value="Genomic_DNA"/>
</dbReference>
<sequence>MSADILPFKAASGSIAPEPPKLRMQRAFGVGRVSFKAPPSPNAPPALDELYQEGAAKIRLPKVYSDMAEAALINTSGGLTGGDIMNWRVDLHANTKAVISTQACEKIYRASEDTARVTNDLVVGENAELHWLPQETILFNEASLTRKLHVELAPSARFVGVEAIILGRQAMGEQVESAFFKDSWRVHRGGKLLHADELSLSGSVAELSRNAAVLNGARAFASLLFVAPEDQEVLNARARTLQCEQDRAVTALSAFNGKLVGRVAAADGFALRQALIPLLSGLREGYSLPKLWNL</sequence>
<keyword evidence="5" id="KW-1185">Reference proteome</keyword>
<dbReference type="PATRIC" id="fig|989403.3.peg.164"/>
<comment type="caution">
    <text evidence="4">The sequence shown here is derived from an EMBL/GenBank/DDBJ whole genome shotgun (WGS) entry which is preliminary data.</text>
</comment>
<name>A0A166BCN6_9HYPH</name>
<comment type="similarity">
    <text evidence="1 3">Belongs to the UreD family.</text>
</comment>
<comment type="subunit">
    <text evidence="3">UreD, UreF and UreG form a complex that acts as a GTP-hydrolysis-dependent molecular chaperone, activating the urease apoprotein by helping to assemble the nickel containing metallocenter of UreC. The UreE protein probably delivers the nickel.</text>
</comment>
<protein>
    <recommendedName>
        <fullName evidence="3">Urease accessory protein UreD</fullName>
    </recommendedName>
</protein>
<dbReference type="PANTHER" id="PTHR33643:SF1">
    <property type="entry name" value="UREASE ACCESSORY PROTEIN D"/>
    <property type="match status" value="1"/>
</dbReference>
<dbReference type="HAMAP" id="MF_01384">
    <property type="entry name" value="UreD"/>
    <property type="match status" value="1"/>
</dbReference>
<proteinExistence type="inferred from homology"/>
<reference evidence="4 5" key="1">
    <citation type="journal article" date="2016" name="Front. Microbiol.">
        <title>Comparative Genomic Analysis Reveals a Diverse Repertoire of Genes Involved in Prokaryote-Eukaryote Interactions within the Pseudovibrio Genus.</title>
        <authorList>
            <person name="Romano S."/>
            <person name="Fernandez-Guerra A."/>
            <person name="Reen F.J."/>
            <person name="Glockner F.O."/>
            <person name="Crowley S.P."/>
            <person name="O'Sullivan O."/>
            <person name="Cotter P.D."/>
            <person name="Adams C."/>
            <person name="Dobson A.D."/>
            <person name="O'Gara F."/>
        </authorList>
    </citation>
    <scope>NUCLEOTIDE SEQUENCE [LARGE SCALE GENOMIC DNA]</scope>
    <source>
        <strain evidence="4 5">Ad2</strain>
    </source>
</reference>
<keyword evidence="2 3" id="KW-0143">Chaperone</keyword>
<dbReference type="GO" id="GO:0016151">
    <property type="term" value="F:nickel cation binding"/>
    <property type="evidence" value="ECO:0007669"/>
    <property type="project" value="UniProtKB-UniRule"/>
</dbReference>
<comment type="function">
    <text evidence="3">Required for maturation of urease via the functional incorporation of the urease nickel metallocenter.</text>
</comment>
<dbReference type="Proteomes" id="UP000076577">
    <property type="component" value="Unassembled WGS sequence"/>
</dbReference>
<keyword evidence="3" id="KW-0996">Nickel insertion</keyword>
<dbReference type="STRING" id="989403.SAMN05421798_10345"/>
<accession>A0A166BCN6</accession>
<dbReference type="PANTHER" id="PTHR33643">
    <property type="entry name" value="UREASE ACCESSORY PROTEIN D"/>
    <property type="match status" value="1"/>
</dbReference>